<protein>
    <recommendedName>
        <fullName evidence="1">BTB domain-containing protein</fullName>
    </recommendedName>
</protein>
<evidence type="ECO:0000313" key="2">
    <source>
        <dbReference type="EMBL" id="KAF2844045.1"/>
    </source>
</evidence>
<dbReference type="InterPro" id="IPR000210">
    <property type="entry name" value="BTB/POZ_dom"/>
</dbReference>
<dbReference type="InterPro" id="IPR011333">
    <property type="entry name" value="SKP1/BTB/POZ_sf"/>
</dbReference>
<dbReference type="SMART" id="SM00225">
    <property type="entry name" value="BTB"/>
    <property type="match status" value="1"/>
</dbReference>
<dbReference type="Gene3D" id="3.30.710.10">
    <property type="entry name" value="Potassium Channel Kv1.1, Chain A"/>
    <property type="match status" value="1"/>
</dbReference>
<name>A0A6A7APN7_9PLEO</name>
<dbReference type="EMBL" id="MU006430">
    <property type="protein sequence ID" value="KAF2844045.1"/>
    <property type="molecule type" value="Genomic_DNA"/>
</dbReference>
<dbReference type="SUPFAM" id="SSF54695">
    <property type="entry name" value="POZ domain"/>
    <property type="match status" value="1"/>
</dbReference>
<dbReference type="OrthoDB" id="5275938at2759"/>
<evidence type="ECO:0000259" key="1">
    <source>
        <dbReference type="PROSITE" id="PS50097"/>
    </source>
</evidence>
<organism evidence="2 3">
    <name type="scientific">Plenodomus tracheiphilus IPT5</name>
    <dbReference type="NCBI Taxonomy" id="1408161"/>
    <lineage>
        <taxon>Eukaryota</taxon>
        <taxon>Fungi</taxon>
        <taxon>Dikarya</taxon>
        <taxon>Ascomycota</taxon>
        <taxon>Pezizomycotina</taxon>
        <taxon>Dothideomycetes</taxon>
        <taxon>Pleosporomycetidae</taxon>
        <taxon>Pleosporales</taxon>
        <taxon>Pleosporineae</taxon>
        <taxon>Leptosphaeriaceae</taxon>
        <taxon>Plenodomus</taxon>
    </lineage>
</organism>
<dbReference type="PROSITE" id="PS50097">
    <property type="entry name" value="BTB"/>
    <property type="match status" value="1"/>
</dbReference>
<gene>
    <name evidence="2" type="ORF">T440DRAFT_410934</name>
</gene>
<reference evidence="2" key="1">
    <citation type="submission" date="2020-01" db="EMBL/GenBank/DDBJ databases">
        <authorList>
            <consortium name="DOE Joint Genome Institute"/>
            <person name="Haridas S."/>
            <person name="Albert R."/>
            <person name="Binder M."/>
            <person name="Bloem J."/>
            <person name="Labutti K."/>
            <person name="Salamov A."/>
            <person name="Andreopoulos B."/>
            <person name="Baker S.E."/>
            <person name="Barry K."/>
            <person name="Bills G."/>
            <person name="Bluhm B.H."/>
            <person name="Cannon C."/>
            <person name="Castanera R."/>
            <person name="Culley D.E."/>
            <person name="Daum C."/>
            <person name="Ezra D."/>
            <person name="Gonzalez J.B."/>
            <person name="Henrissat B."/>
            <person name="Kuo A."/>
            <person name="Liang C."/>
            <person name="Lipzen A."/>
            <person name="Lutzoni F."/>
            <person name="Magnuson J."/>
            <person name="Mondo S."/>
            <person name="Nolan M."/>
            <person name="Ohm R."/>
            <person name="Pangilinan J."/>
            <person name="Park H.-J."/>
            <person name="Ramirez L."/>
            <person name="Alfaro M."/>
            <person name="Sun H."/>
            <person name="Tritt A."/>
            <person name="Yoshinaga Y."/>
            <person name="Zwiers L.-H."/>
            <person name="Turgeon B.G."/>
            <person name="Goodwin S.B."/>
            <person name="Spatafora J.W."/>
            <person name="Crous P.W."/>
            <person name="Grigoriev I.V."/>
        </authorList>
    </citation>
    <scope>NUCLEOTIDE SEQUENCE</scope>
    <source>
        <strain evidence="2">IPT5</strain>
    </source>
</reference>
<dbReference type="Proteomes" id="UP000799423">
    <property type="component" value="Unassembled WGS sequence"/>
</dbReference>
<sequence length="317" mass="35082">MASPVAAEQPSPIQIAPDGDCVLVVGPEMVRIPANSQFLSAASEPFRAMFRPEWREGHDIRSRVKPVDVPLPQDDATALQLLCAVIHHRNDMILDKLPTHTVLNIAVTAEKYDCIRALRFASEIWLRPESDRHTIGDLLVLAAAAYLLEDAVAFHKITKQMILTHNGSFTAISDAELKDVMNWRTCGLLEEARAMARLDLANVLVSGINDPTGTCVHRCGWSSSYAYAYLQLLQTQDLWPGALGRLSIADAIAKAGTIPDPVPEKVDHPCTYGYKHSVPEYRKNRKWDLENLDSKIGLCLHCAKSESGNASRCQIQH</sequence>
<dbReference type="AlphaFoldDB" id="A0A6A7APN7"/>
<dbReference type="CDD" id="cd18186">
    <property type="entry name" value="BTB_POZ_ZBTB_KLHL-like"/>
    <property type="match status" value="1"/>
</dbReference>
<feature type="domain" description="BTB" evidence="1">
    <location>
        <begin position="19"/>
        <end position="95"/>
    </location>
</feature>
<accession>A0A6A7APN7</accession>
<proteinExistence type="predicted"/>
<evidence type="ECO:0000313" key="3">
    <source>
        <dbReference type="Proteomes" id="UP000799423"/>
    </source>
</evidence>
<keyword evidence="3" id="KW-1185">Reference proteome</keyword>